<feature type="chain" id="PRO_5042469264" evidence="1">
    <location>
        <begin position="17"/>
        <end position="320"/>
    </location>
</feature>
<dbReference type="AlphaFoldDB" id="A0AAJ0BUY1"/>
<dbReference type="RefSeq" id="XP_060279777.1">
    <property type="nucleotide sequence ID" value="XM_060428960.1"/>
</dbReference>
<gene>
    <name evidence="2" type="ORF">QBC33DRAFT_549332</name>
</gene>
<reference evidence="2" key="1">
    <citation type="submission" date="2023-06" db="EMBL/GenBank/DDBJ databases">
        <title>Genome-scale phylogeny and comparative genomics of the fungal order Sordariales.</title>
        <authorList>
            <consortium name="Lawrence Berkeley National Laboratory"/>
            <person name="Hensen N."/>
            <person name="Bonometti L."/>
            <person name="Westerberg I."/>
            <person name="Brannstrom I.O."/>
            <person name="Guillou S."/>
            <person name="Cros-Aarteil S."/>
            <person name="Calhoun S."/>
            <person name="Haridas S."/>
            <person name="Kuo A."/>
            <person name="Mondo S."/>
            <person name="Pangilinan J."/>
            <person name="Riley R."/>
            <person name="Labutti K."/>
            <person name="Andreopoulos B."/>
            <person name="Lipzen A."/>
            <person name="Chen C."/>
            <person name="Yanf M."/>
            <person name="Daum C."/>
            <person name="Ng V."/>
            <person name="Clum A."/>
            <person name="Steindorff A."/>
            <person name="Ohm R."/>
            <person name="Martin F."/>
            <person name="Silar P."/>
            <person name="Natvig D."/>
            <person name="Lalanne C."/>
            <person name="Gautier V."/>
            <person name="Ament-Velasquez S.L."/>
            <person name="Kruys A."/>
            <person name="Hutchinson M.I."/>
            <person name="Powell A.J."/>
            <person name="Barry K."/>
            <person name="Miller A.N."/>
            <person name="Grigoriev I.V."/>
            <person name="Debuchy R."/>
            <person name="Gladieux P."/>
            <person name="Thoren M.H."/>
            <person name="Johannesson H."/>
        </authorList>
    </citation>
    <scope>NUCLEOTIDE SEQUENCE</scope>
    <source>
        <strain evidence="2">8032-3</strain>
    </source>
</reference>
<organism evidence="2 3">
    <name type="scientific">Phialemonium atrogriseum</name>
    <dbReference type="NCBI Taxonomy" id="1093897"/>
    <lineage>
        <taxon>Eukaryota</taxon>
        <taxon>Fungi</taxon>
        <taxon>Dikarya</taxon>
        <taxon>Ascomycota</taxon>
        <taxon>Pezizomycotina</taxon>
        <taxon>Sordariomycetes</taxon>
        <taxon>Sordariomycetidae</taxon>
        <taxon>Cephalothecales</taxon>
        <taxon>Cephalothecaceae</taxon>
        <taxon>Phialemonium</taxon>
    </lineage>
</organism>
<dbReference type="EMBL" id="MU839026">
    <property type="protein sequence ID" value="KAK1763564.1"/>
    <property type="molecule type" value="Genomic_DNA"/>
</dbReference>
<proteinExistence type="predicted"/>
<keyword evidence="1" id="KW-0732">Signal</keyword>
<evidence type="ECO:0000313" key="2">
    <source>
        <dbReference type="EMBL" id="KAK1763564.1"/>
    </source>
</evidence>
<accession>A0AAJ0BUY1</accession>
<protein>
    <submittedName>
        <fullName evidence="2">Uncharacterized protein</fullName>
    </submittedName>
</protein>
<evidence type="ECO:0000313" key="3">
    <source>
        <dbReference type="Proteomes" id="UP001244011"/>
    </source>
</evidence>
<evidence type="ECO:0000256" key="1">
    <source>
        <dbReference type="SAM" id="SignalP"/>
    </source>
</evidence>
<keyword evidence="3" id="KW-1185">Reference proteome</keyword>
<sequence>MNRLFWNLIWPSLASAKMEHLEALDGNDLYEPTVLDVLVVRAMINKAFGLAPELVDAVIDAAEYWPHSTVIGDYRQLQGGMKAAVGSSSRGSKNLFLARSQPLGFARHPAGADPQAWAEEEPKPIQLQKEHPREKLQDLAKCPLTLVEHPCRKIVFTIHSRDQGWGGNVQDHGTYKSSFTWFDAGLERFEAGDGVSASAPALDASELRSIWPEVRTNEQGEQYIHADLLSDPEHLVQFNLLAAARVMKHRVEWSYLDDIDPQSTEAAESLERVGRGTNSVDGKFVRSLKLGDVVTLWARARFAGWQNRVQRVQMDVYWVV</sequence>
<dbReference type="GeneID" id="85312147"/>
<name>A0AAJ0BUY1_9PEZI</name>
<dbReference type="Proteomes" id="UP001244011">
    <property type="component" value="Unassembled WGS sequence"/>
</dbReference>
<comment type="caution">
    <text evidence="2">The sequence shown here is derived from an EMBL/GenBank/DDBJ whole genome shotgun (WGS) entry which is preliminary data.</text>
</comment>
<feature type="signal peptide" evidence="1">
    <location>
        <begin position="1"/>
        <end position="16"/>
    </location>
</feature>